<accession>A0A5J9U579</accession>
<organism evidence="4 5">
    <name type="scientific">Eragrostis curvula</name>
    <name type="common">weeping love grass</name>
    <dbReference type="NCBI Taxonomy" id="38414"/>
    <lineage>
        <taxon>Eukaryota</taxon>
        <taxon>Viridiplantae</taxon>
        <taxon>Streptophyta</taxon>
        <taxon>Embryophyta</taxon>
        <taxon>Tracheophyta</taxon>
        <taxon>Spermatophyta</taxon>
        <taxon>Magnoliopsida</taxon>
        <taxon>Liliopsida</taxon>
        <taxon>Poales</taxon>
        <taxon>Poaceae</taxon>
        <taxon>PACMAD clade</taxon>
        <taxon>Chloridoideae</taxon>
        <taxon>Eragrostideae</taxon>
        <taxon>Eragrostidinae</taxon>
        <taxon>Eragrostis</taxon>
    </lineage>
</organism>
<feature type="non-terminal residue" evidence="4">
    <location>
        <position position="1"/>
    </location>
</feature>
<evidence type="ECO:0000256" key="1">
    <source>
        <dbReference type="SAM" id="Coils"/>
    </source>
</evidence>
<name>A0A5J9U579_9POAL</name>
<feature type="compositionally biased region" description="Polar residues" evidence="2">
    <location>
        <begin position="180"/>
        <end position="190"/>
    </location>
</feature>
<sequence>MLHCWQMLRHNEKWINRDKDPHSLKKRGSSDLEFEDYGDDDDETNKRPPGRKISKERMKRGGGEGDVFQSAVQDIIITKKELEASRKEDKQAKIEADTQWREYIKSVEERKMAIEKERLRVQEEEAIARKEEASARKEESIAKKMKQEMKIMFMNISGLDDQQKALILATRGNMARKAQKASSESDNGNDGSVEEEKEQIGDIRRQLLGDCQSCTSQYPENPIGSLPIEVIGRQLIRRLLELL</sequence>
<dbReference type="InterPro" id="IPR029466">
    <property type="entry name" value="NAM-associated_C"/>
</dbReference>
<dbReference type="Proteomes" id="UP000324897">
    <property type="component" value="Chromosome 7"/>
</dbReference>
<gene>
    <name evidence="4" type="ORF">EJB05_34848</name>
</gene>
<dbReference type="OrthoDB" id="693653at2759"/>
<feature type="coiled-coil region" evidence="1">
    <location>
        <begin position="104"/>
        <end position="148"/>
    </location>
</feature>
<dbReference type="Pfam" id="PF14303">
    <property type="entry name" value="NAM-associated"/>
    <property type="match status" value="1"/>
</dbReference>
<comment type="caution">
    <text evidence="4">The sequence shown here is derived from an EMBL/GenBank/DDBJ whole genome shotgun (WGS) entry which is preliminary data.</text>
</comment>
<keyword evidence="5" id="KW-1185">Reference proteome</keyword>
<evidence type="ECO:0000259" key="3">
    <source>
        <dbReference type="Pfam" id="PF14303"/>
    </source>
</evidence>
<keyword evidence="1" id="KW-0175">Coiled coil</keyword>
<evidence type="ECO:0000313" key="4">
    <source>
        <dbReference type="EMBL" id="TVU18736.1"/>
    </source>
</evidence>
<feature type="region of interest" description="Disordered" evidence="2">
    <location>
        <begin position="16"/>
        <end position="66"/>
    </location>
</feature>
<feature type="compositionally biased region" description="Acidic residues" evidence="2">
    <location>
        <begin position="32"/>
        <end position="43"/>
    </location>
</feature>
<evidence type="ECO:0000256" key="2">
    <source>
        <dbReference type="SAM" id="MobiDB-lite"/>
    </source>
</evidence>
<protein>
    <recommendedName>
        <fullName evidence="3">No apical meristem-associated C-terminal domain-containing protein</fullName>
    </recommendedName>
</protein>
<reference evidence="4 5" key="1">
    <citation type="journal article" date="2019" name="Sci. Rep.">
        <title>A high-quality genome of Eragrostis curvula grass provides insights into Poaceae evolution and supports new strategies to enhance forage quality.</title>
        <authorList>
            <person name="Carballo J."/>
            <person name="Santos B.A.C.M."/>
            <person name="Zappacosta D."/>
            <person name="Garbus I."/>
            <person name="Selva J.P."/>
            <person name="Gallo C.A."/>
            <person name="Diaz A."/>
            <person name="Albertini E."/>
            <person name="Caccamo M."/>
            <person name="Echenique V."/>
        </authorList>
    </citation>
    <scope>NUCLEOTIDE SEQUENCE [LARGE SCALE GENOMIC DNA]</scope>
    <source>
        <strain evidence="5">cv. Victoria</strain>
        <tissue evidence="4">Leaf</tissue>
    </source>
</reference>
<proteinExistence type="predicted"/>
<evidence type="ECO:0000313" key="5">
    <source>
        <dbReference type="Proteomes" id="UP000324897"/>
    </source>
</evidence>
<feature type="region of interest" description="Disordered" evidence="2">
    <location>
        <begin position="177"/>
        <end position="199"/>
    </location>
</feature>
<feature type="compositionally biased region" description="Basic and acidic residues" evidence="2">
    <location>
        <begin position="53"/>
        <end position="63"/>
    </location>
</feature>
<dbReference type="EMBL" id="RWGY01000029">
    <property type="protein sequence ID" value="TVU18736.1"/>
    <property type="molecule type" value="Genomic_DNA"/>
</dbReference>
<dbReference type="AlphaFoldDB" id="A0A5J9U579"/>
<feature type="domain" description="No apical meristem-associated C-terminal" evidence="3">
    <location>
        <begin position="1"/>
        <end position="166"/>
    </location>
</feature>
<dbReference type="Gramene" id="TVU18736">
    <property type="protein sequence ID" value="TVU18736"/>
    <property type="gene ID" value="EJB05_34848"/>
</dbReference>